<sequence>MPHFVIMGAGRVGVMLARTLEASGHTVAVIDQDIRAFQPLRKNFGGKLVTGVGFDKETLERAGIEGAYAFAAVSSGIIPM</sequence>
<dbReference type="AlphaFoldDB" id="A0A2Z5R1D8"/>
<accession>A0A2Z5R1D8</accession>
<dbReference type="Gene3D" id="3.40.50.720">
    <property type="entry name" value="NAD(P)-binding Rossmann-like Domain"/>
    <property type="match status" value="1"/>
</dbReference>
<keyword evidence="3" id="KW-1185">Reference proteome</keyword>
<dbReference type="KEGG" id="raj:RA11412_2183"/>
<reference evidence="2 3" key="1">
    <citation type="submission" date="2016-10" db="EMBL/GenBank/DDBJ databases">
        <title>Genome sequence of Rothia aeria strain JCM11412.</title>
        <authorList>
            <person name="Nambu T."/>
        </authorList>
    </citation>
    <scope>NUCLEOTIDE SEQUENCE [LARGE SCALE GENOMIC DNA]</scope>
    <source>
        <strain evidence="2 3">JCM 11412</strain>
    </source>
</reference>
<dbReference type="EMBL" id="AP017895">
    <property type="protein sequence ID" value="BAV88482.1"/>
    <property type="molecule type" value="Genomic_DNA"/>
</dbReference>
<proteinExistence type="predicted"/>
<evidence type="ECO:0000313" key="2">
    <source>
        <dbReference type="EMBL" id="BAV88482.1"/>
    </source>
</evidence>
<evidence type="ECO:0000259" key="1">
    <source>
        <dbReference type="PROSITE" id="PS51201"/>
    </source>
</evidence>
<protein>
    <submittedName>
        <fullName evidence="2">Trk system potassium uptake protein TrkA</fullName>
    </submittedName>
</protein>
<evidence type="ECO:0000313" key="3">
    <source>
        <dbReference type="Proteomes" id="UP000250241"/>
    </source>
</evidence>
<feature type="domain" description="RCK N-terminal" evidence="1">
    <location>
        <begin position="1"/>
        <end position="80"/>
    </location>
</feature>
<dbReference type="InterPro" id="IPR003148">
    <property type="entry name" value="RCK_N"/>
</dbReference>
<name>A0A2Z5R1D8_9MICC</name>
<dbReference type="Proteomes" id="UP000250241">
    <property type="component" value="Chromosome"/>
</dbReference>
<gene>
    <name evidence="2" type="ORF">RA11412_2183</name>
</gene>
<dbReference type="GO" id="GO:0006813">
    <property type="term" value="P:potassium ion transport"/>
    <property type="evidence" value="ECO:0007669"/>
    <property type="project" value="InterPro"/>
</dbReference>
<dbReference type="PANTHER" id="PTHR43833">
    <property type="entry name" value="POTASSIUM CHANNEL PROTEIN 2-RELATED-RELATED"/>
    <property type="match status" value="1"/>
</dbReference>
<dbReference type="Pfam" id="PF02254">
    <property type="entry name" value="TrkA_N"/>
    <property type="match status" value="1"/>
</dbReference>
<dbReference type="InterPro" id="IPR036291">
    <property type="entry name" value="NAD(P)-bd_dom_sf"/>
</dbReference>
<dbReference type="SUPFAM" id="SSF51735">
    <property type="entry name" value="NAD(P)-binding Rossmann-fold domains"/>
    <property type="match status" value="1"/>
</dbReference>
<dbReference type="PROSITE" id="PS51201">
    <property type="entry name" value="RCK_N"/>
    <property type="match status" value="1"/>
</dbReference>
<dbReference type="PANTHER" id="PTHR43833:SF8">
    <property type="entry name" value="TRK SYSTEM POTASSIUM UPTAKE PROTEIN TRKA"/>
    <property type="match status" value="1"/>
</dbReference>
<dbReference type="InterPro" id="IPR050721">
    <property type="entry name" value="Trk_Ktr_HKT_K-transport"/>
</dbReference>
<organism evidence="2 3">
    <name type="scientific">Rothia aeria</name>
    <dbReference type="NCBI Taxonomy" id="172042"/>
    <lineage>
        <taxon>Bacteria</taxon>
        <taxon>Bacillati</taxon>
        <taxon>Actinomycetota</taxon>
        <taxon>Actinomycetes</taxon>
        <taxon>Micrococcales</taxon>
        <taxon>Micrococcaceae</taxon>
        <taxon>Rothia</taxon>
    </lineage>
</organism>